<evidence type="ECO:0000313" key="3">
    <source>
        <dbReference type="Proteomes" id="UP001319060"/>
    </source>
</evidence>
<feature type="transmembrane region" description="Helical" evidence="1">
    <location>
        <begin position="20"/>
        <end position="41"/>
    </location>
</feature>
<comment type="caution">
    <text evidence="2">The sequence shown here is derived from an EMBL/GenBank/DDBJ whole genome shotgun (WGS) entry which is preliminary data.</text>
</comment>
<keyword evidence="1" id="KW-0812">Transmembrane</keyword>
<dbReference type="RefSeq" id="WP_188403220.1">
    <property type="nucleotide sequence ID" value="NZ_BMCE01000002.1"/>
</dbReference>
<evidence type="ECO:0000256" key="1">
    <source>
        <dbReference type="SAM" id="Phobius"/>
    </source>
</evidence>
<dbReference type="Proteomes" id="UP001319060">
    <property type="component" value="Unassembled WGS sequence"/>
</dbReference>
<keyword evidence="1" id="KW-0472">Membrane</keyword>
<feature type="transmembrane region" description="Helical" evidence="1">
    <location>
        <begin position="53"/>
        <end position="71"/>
    </location>
</feature>
<keyword evidence="3" id="KW-1185">Reference proteome</keyword>
<evidence type="ECO:0000313" key="2">
    <source>
        <dbReference type="EMBL" id="MBN3545151.1"/>
    </source>
</evidence>
<sequence length="195" mass="22213">MAKRKKQRITGSRNFHTPKLIPLLFMIFILFVSALSLFLSSTIFKEHLVLSEASLWLAMSLLSLFIALVTLHSRMDHVMEKVLVPIVIIGSLVCSGTFALTTFQLFSDKRNYEDHEFKISEGVPSEISFDGSKYGEDYISSITIHGVEIKVAHLNITRTDYLQELKNKPLKLQYLPHSRFAVAVTLVIEEEVQKQ</sequence>
<dbReference type="EMBL" id="JAFHKS010000042">
    <property type="protein sequence ID" value="MBN3545151.1"/>
    <property type="molecule type" value="Genomic_DNA"/>
</dbReference>
<protein>
    <submittedName>
        <fullName evidence="2">Uncharacterized protein</fullName>
    </submittedName>
</protein>
<organism evidence="2 3">
    <name type="scientific">Fictibacillus barbaricus</name>
    <dbReference type="NCBI Taxonomy" id="182136"/>
    <lineage>
        <taxon>Bacteria</taxon>
        <taxon>Bacillati</taxon>
        <taxon>Bacillota</taxon>
        <taxon>Bacilli</taxon>
        <taxon>Bacillales</taxon>
        <taxon>Fictibacillaceae</taxon>
        <taxon>Fictibacillus</taxon>
    </lineage>
</organism>
<feature type="transmembrane region" description="Helical" evidence="1">
    <location>
        <begin position="83"/>
        <end position="106"/>
    </location>
</feature>
<reference evidence="2 3" key="1">
    <citation type="submission" date="2021-01" db="EMBL/GenBank/DDBJ databases">
        <title>Genome Sequencing of Type Strains.</title>
        <authorList>
            <person name="Lemaire J.F."/>
            <person name="Inderbitzin P."/>
            <person name="Collins S.B."/>
            <person name="Wespe N."/>
            <person name="Knight-Connoni V."/>
        </authorList>
    </citation>
    <scope>NUCLEOTIDE SEQUENCE [LARGE SCALE GENOMIC DNA]</scope>
    <source>
        <strain evidence="2 3">DSM 14730</strain>
    </source>
</reference>
<proteinExistence type="predicted"/>
<accession>A0ABS2ZCI8</accession>
<gene>
    <name evidence="2" type="ORF">JYA64_07590</name>
</gene>
<keyword evidence="1" id="KW-1133">Transmembrane helix</keyword>
<name>A0ABS2ZCI8_9BACL</name>